<organism evidence="2 3">
    <name type="scientific">Panagrellus redivivus</name>
    <name type="common">Microworm</name>
    <dbReference type="NCBI Taxonomy" id="6233"/>
    <lineage>
        <taxon>Eukaryota</taxon>
        <taxon>Metazoa</taxon>
        <taxon>Ecdysozoa</taxon>
        <taxon>Nematoda</taxon>
        <taxon>Chromadorea</taxon>
        <taxon>Rhabditida</taxon>
        <taxon>Tylenchina</taxon>
        <taxon>Panagrolaimomorpha</taxon>
        <taxon>Panagrolaimoidea</taxon>
        <taxon>Panagrolaimidae</taxon>
        <taxon>Panagrellus</taxon>
    </lineage>
</organism>
<evidence type="ECO:0000313" key="2">
    <source>
        <dbReference type="Proteomes" id="UP000492821"/>
    </source>
</evidence>
<keyword evidence="2" id="KW-1185">Reference proteome</keyword>
<dbReference type="AlphaFoldDB" id="A0A7E4VT46"/>
<protein>
    <submittedName>
        <fullName evidence="3">FHA domain-containing protein</fullName>
    </submittedName>
</protein>
<feature type="region of interest" description="Disordered" evidence="1">
    <location>
        <begin position="1"/>
        <end position="49"/>
    </location>
</feature>
<feature type="region of interest" description="Disordered" evidence="1">
    <location>
        <begin position="184"/>
        <end position="303"/>
    </location>
</feature>
<dbReference type="Pfam" id="PF13540">
    <property type="entry name" value="RCC1_2"/>
    <property type="match status" value="1"/>
</dbReference>
<dbReference type="SUPFAM" id="SSF50985">
    <property type="entry name" value="RCC1/BLIP-II"/>
    <property type="match status" value="1"/>
</dbReference>
<feature type="compositionally biased region" description="Basic residues" evidence="1">
    <location>
        <begin position="277"/>
        <end position="287"/>
    </location>
</feature>
<accession>A0A7E4VT46</accession>
<sequence length="474" mass="52759">TGRGTPLSPSPALATRTLADWTDRGRDSRPMDAPRAAPPQLEREGQTSITKTPDFFTRIFTSTKMPAQMHPPAVWTSATFNSRRFQSMQAIHRGLLDSMRYARDPDFRNISDEHRAAYDITPPHIRVRQMLDRKQEERKEMLAEEFYAKYVLSLGPEAWEIQERQSWLEKHQVPMPARQRLPVPALEPLPAPRPPTPQPPSDVSDSEPEFQVPSTSAASDRSKKRRQVAQPVIPAHRPRPMTPAGSPINAPAAPVEQPEPVVAEQQPPQPEEVAPPRLRRQARRRQPVKTIDTADIQGRDLPDAPPTVVGLHVLVGQKLAKTDQAQVIRRLEFKAIRYGNGLVVAQGNLGGIILGNQDRNWDLVYNDPADPIIAMDAGDQHLLLLSKNGNIFTIGSNSAGQLGSSRRQGLQRRCQTTLTSIRRTVLLKRKMPNGRVKKEHAIFRTISAAGNTSSAITVEDDIFHCGDDLGPVFA</sequence>
<evidence type="ECO:0000256" key="1">
    <source>
        <dbReference type="SAM" id="MobiDB-lite"/>
    </source>
</evidence>
<name>A0A7E4VT46_PANRE</name>
<dbReference type="WBParaSite" id="Pan_g288.t1">
    <property type="protein sequence ID" value="Pan_g288.t1"/>
    <property type="gene ID" value="Pan_g288"/>
</dbReference>
<evidence type="ECO:0000313" key="3">
    <source>
        <dbReference type="WBParaSite" id="Pan_g288.t1"/>
    </source>
</evidence>
<dbReference type="Gene3D" id="2.130.10.30">
    <property type="entry name" value="Regulator of chromosome condensation 1/beta-lactamase-inhibitor protein II"/>
    <property type="match status" value="1"/>
</dbReference>
<reference evidence="2" key="1">
    <citation type="journal article" date="2013" name="Genetics">
        <title>The draft genome and transcriptome of Panagrellus redivivus are shaped by the harsh demands of a free-living lifestyle.</title>
        <authorList>
            <person name="Srinivasan J."/>
            <person name="Dillman A.R."/>
            <person name="Macchietto M.G."/>
            <person name="Heikkinen L."/>
            <person name="Lakso M."/>
            <person name="Fracchia K.M."/>
            <person name="Antoshechkin I."/>
            <person name="Mortazavi A."/>
            <person name="Wong G."/>
            <person name="Sternberg P.W."/>
        </authorList>
    </citation>
    <scope>NUCLEOTIDE SEQUENCE [LARGE SCALE GENOMIC DNA]</scope>
    <source>
        <strain evidence="2">MT8872</strain>
    </source>
</reference>
<reference evidence="3" key="2">
    <citation type="submission" date="2020-10" db="UniProtKB">
        <authorList>
            <consortium name="WormBaseParasite"/>
        </authorList>
    </citation>
    <scope>IDENTIFICATION</scope>
</reference>
<feature type="compositionally biased region" description="Pro residues" evidence="1">
    <location>
        <begin position="185"/>
        <end position="200"/>
    </location>
</feature>
<feature type="compositionally biased region" description="Low complexity" evidence="1">
    <location>
        <begin position="250"/>
        <end position="276"/>
    </location>
</feature>
<proteinExistence type="predicted"/>
<feature type="compositionally biased region" description="Basic and acidic residues" evidence="1">
    <location>
        <begin position="21"/>
        <end position="32"/>
    </location>
</feature>
<dbReference type="InterPro" id="IPR009091">
    <property type="entry name" value="RCC1/BLIP-II"/>
</dbReference>
<dbReference type="Proteomes" id="UP000492821">
    <property type="component" value="Unassembled WGS sequence"/>
</dbReference>